<proteinExistence type="predicted"/>
<evidence type="ECO:0000313" key="1">
    <source>
        <dbReference type="EMBL" id="VXA55304.1"/>
    </source>
</evidence>
<gene>
    <name evidence="1" type="ORF">ACI8B_210101</name>
</gene>
<reference evidence="1 2" key="1">
    <citation type="submission" date="2019-10" db="EMBL/GenBank/DDBJ databases">
        <authorList>
            <person name="Karimi E."/>
        </authorList>
    </citation>
    <scope>NUCLEOTIDE SEQUENCE [LARGE SCALE GENOMIC DNA]</scope>
    <source>
        <strain evidence="1">Acinetobacter sp. 8BE</strain>
    </source>
</reference>
<protein>
    <submittedName>
        <fullName evidence="1">Uncharacterized protein</fullName>
    </submittedName>
</protein>
<accession>A0A653K444</accession>
<sequence length="162" mass="19007">MSEEKQAGEFNKEESENNFFPIFTPNDQLDFIKQKITVFTKEDKADILAPIKYFHTYHLVENMLSEQLFFKVGVFTGNQSQQMEVEYQVLYMTQPLQGFYPWSLTIESPPSAGKFTYNSPDLVTRTEVWVVGIIIGDPKKYPYYVSRQTPWFSLKDTPLYKK</sequence>
<dbReference type="EMBL" id="CABWKZ010000014">
    <property type="protein sequence ID" value="VXA55304.1"/>
    <property type="molecule type" value="Genomic_DNA"/>
</dbReference>
<organism evidence="1 2">
    <name type="scientific">Acinetobacter proteolyticus</name>
    <dbReference type="NCBI Taxonomy" id="1776741"/>
    <lineage>
        <taxon>Bacteria</taxon>
        <taxon>Pseudomonadati</taxon>
        <taxon>Pseudomonadota</taxon>
        <taxon>Gammaproteobacteria</taxon>
        <taxon>Moraxellales</taxon>
        <taxon>Moraxellaceae</taxon>
        <taxon>Acinetobacter</taxon>
    </lineage>
</organism>
<evidence type="ECO:0000313" key="2">
    <source>
        <dbReference type="Proteomes" id="UP000430404"/>
    </source>
</evidence>
<name>A0A653K444_9GAMM</name>
<dbReference type="AlphaFoldDB" id="A0A653K444"/>
<dbReference type="Proteomes" id="UP000430404">
    <property type="component" value="Unassembled WGS sequence"/>
</dbReference>
<dbReference type="RefSeq" id="WP_159725012.1">
    <property type="nucleotide sequence ID" value="NZ_LR732744.1"/>
</dbReference>